<name>A0A9P6DKU1_9AGAM</name>
<evidence type="ECO:0000313" key="1">
    <source>
        <dbReference type="EMBL" id="KAF9502674.1"/>
    </source>
</evidence>
<reference evidence="1" key="1">
    <citation type="journal article" date="2020" name="Nat. Commun.">
        <title>Large-scale genome sequencing of mycorrhizal fungi provides insights into the early evolution of symbiotic traits.</title>
        <authorList>
            <person name="Miyauchi S."/>
            <person name="Kiss E."/>
            <person name="Kuo A."/>
            <person name="Drula E."/>
            <person name="Kohler A."/>
            <person name="Sanchez-Garcia M."/>
            <person name="Morin E."/>
            <person name="Andreopoulos B."/>
            <person name="Barry K.W."/>
            <person name="Bonito G."/>
            <person name="Buee M."/>
            <person name="Carver A."/>
            <person name="Chen C."/>
            <person name="Cichocki N."/>
            <person name="Clum A."/>
            <person name="Culley D."/>
            <person name="Crous P.W."/>
            <person name="Fauchery L."/>
            <person name="Girlanda M."/>
            <person name="Hayes R.D."/>
            <person name="Keri Z."/>
            <person name="LaButti K."/>
            <person name="Lipzen A."/>
            <person name="Lombard V."/>
            <person name="Magnuson J."/>
            <person name="Maillard F."/>
            <person name="Murat C."/>
            <person name="Nolan M."/>
            <person name="Ohm R.A."/>
            <person name="Pangilinan J."/>
            <person name="Pereira M.F."/>
            <person name="Perotto S."/>
            <person name="Peter M."/>
            <person name="Pfister S."/>
            <person name="Riley R."/>
            <person name="Sitrit Y."/>
            <person name="Stielow J.B."/>
            <person name="Szollosi G."/>
            <person name="Zifcakova L."/>
            <person name="Stursova M."/>
            <person name="Spatafora J.W."/>
            <person name="Tedersoo L."/>
            <person name="Vaario L.M."/>
            <person name="Yamada A."/>
            <person name="Yan M."/>
            <person name="Wang P."/>
            <person name="Xu J."/>
            <person name="Bruns T."/>
            <person name="Baldrian P."/>
            <person name="Vilgalys R."/>
            <person name="Dunand C."/>
            <person name="Henrissat B."/>
            <person name="Grigoriev I.V."/>
            <person name="Hibbett D."/>
            <person name="Nagy L.G."/>
            <person name="Martin F.M."/>
        </authorList>
    </citation>
    <scope>NUCLEOTIDE SEQUENCE</scope>
    <source>
        <strain evidence="1">UP504</strain>
    </source>
</reference>
<keyword evidence="2" id="KW-1185">Reference proteome</keyword>
<sequence>MPNDNAIRRGRQRWGWPIEWLNDTMPNDTADITPHRTTPAQAGVVLHKVIA</sequence>
<gene>
    <name evidence="1" type="ORF">BS47DRAFT_1403264</name>
</gene>
<comment type="caution">
    <text evidence="1">The sequence shown here is derived from an EMBL/GenBank/DDBJ whole genome shotgun (WGS) entry which is preliminary data.</text>
</comment>
<proteinExistence type="predicted"/>
<accession>A0A9P6DKU1</accession>
<dbReference type="Proteomes" id="UP000886523">
    <property type="component" value="Unassembled WGS sequence"/>
</dbReference>
<dbReference type="AlphaFoldDB" id="A0A9P6DKU1"/>
<protein>
    <submittedName>
        <fullName evidence="1">Uncharacterized protein</fullName>
    </submittedName>
</protein>
<evidence type="ECO:0000313" key="2">
    <source>
        <dbReference type="Proteomes" id="UP000886523"/>
    </source>
</evidence>
<organism evidence="1 2">
    <name type="scientific">Hydnum rufescens UP504</name>
    <dbReference type="NCBI Taxonomy" id="1448309"/>
    <lineage>
        <taxon>Eukaryota</taxon>
        <taxon>Fungi</taxon>
        <taxon>Dikarya</taxon>
        <taxon>Basidiomycota</taxon>
        <taxon>Agaricomycotina</taxon>
        <taxon>Agaricomycetes</taxon>
        <taxon>Cantharellales</taxon>
        <taxon>Hydnaceae</taxon>
        <taxon>Hydnum</taxon>
    </lineage>
</organism>
<dbReference type="EMBL" id="MU129748">
    <property type="protein sequence ID" value="KAF9502674.1"/>
    <property type="molecule type" value="Genomic_DNA"/>
</dbReference>